<evidence type="ECO:0000313" key="1">
    <source>
        <dbReference type="EMBL" id="KKK99479.1"/>
    </source>
</evidence>
<sequence>MNRVTRQRKRLQQLIDEAGSQEALADRAGSVASYISQLLTAREGIARKFCVRLEKAMKKPDGWMDQWLPEETDPDILRTMFEQVLNASKSNGPSATE</sequence>
<proteinExistence type="predicted"/>
<dbReference type="EMBL" id="LAZR01045187">
    <property type="protein sequence ID" value="KKK99479.1"/>
    <property type="molecule type" value="Genomic_DNA"/>
</dbReference>
<dbReference type="Gene3D" id="1.10.260.40">
    <property type="entry name" value="lambda repressor-like DNA-binding domains"/>
    <property type="match status" value="1"/>
</dbReference>
<gene>
    <name evidence="1" type="ORF">LCGC14_2632320</name>
</gene>
<dbReference type="InterPro" id="IPR010982">
    <property type="entry name" value="Lambda_DNA-bd_dom_sf"/>
</dbReference>
<comment type="caution">
    <text evidence="1">The sequence shown here is derived from an EMBL/GenBank/DDBJ whole genome shotgun (WGS) entry which is preliminary data.</text>
</comment>
<dbReference type="InterPro" id="IPR001387">
    <property type="entry name" value="Cro/C1-type_HTH"/>
</dbReference>
<dbReference type="GO" id="GO:0003677">
    <property type="term" value="F:DNA binding"/>
    <property type="evidence" value="ECO:0007669"/>
    <property type="project" value="InterPro"/>
</dbReference>
<name>A0A0F9CAX6_9ZZZZ</name>
<dbReference type="CDD" id="cd00093">
    <property type="entry name" value="HTH_XRE"/>
    <property type="match status" value="1"/>
</dbReference>
<organism evidence="1">
    <name type="scientific">marine sediment metagenome</name>
    <dbReference type="NCBI Taxonomy" id="412755"/>
    <lineage>
        <taxon>unclassified sequences</taxon>
        <taxon>metagenomes</taxon>
        <taxon>ecological metagenomes</taxon>
    </lineage>
</organism>
<reference evidence="1" key="1">
    <citation type="journal article" date="2015" name="Nature">
        <title>Complex archaea that bridge the gap between prokaryotes and eukaryotes.</title>
        <authorList>
            <person name="Spang A."/>
            <person name="Saw J.H."/>
            <person name="Jorgensen S.L."/>
            <person name="Zaremba-Niedzwiedzka K."/>
            <person name="Martijn J."/>
            <person name="Lind A.E."/>
            <person name="van Eijk R."/>
            <person name="Schleper C."/>
            <person name="Guy L."/>
            <person name="Ettema T.J."/>
        </authorList>
    </citation>
    <scope>NUCLEOTIDE SEQUENCE</scope>
</reference>
<evidence type="ECO:0008006" key="2">
    <source>
        <dbReference type="Google" id="ProtNLM"/>
    </source>
</evidence>
<protein>
    <recommendedName>
        <fullName evidence="2">HTH cro/C1-type domain-containing protein</fullName>
    </recommendedName>
</protein>
<dbReference type="AlphaFoldDB" id="A0A0F9CAX6"/>
<accession>A0A0F9CAX6</accession>